<dbReference type="InterPro" id="IPR012301">
    <property type="entry name" value="Malic_N_dom"/>
</dbReference>
<keyword evidence="2" id="KW-0560">Oxidoreductase</keyword>
<accession>A0A133VFW2</accession>
<dbReference type="InterPro" id="IPR045213">
    <property type="entry name" value="Malic_NAD-bd_bact_type"/>
</dbReference>
<dbReference type="GO" id="GO:0004470">
    <property type="term" value="F:malic enzyme activity"/>
    <property type="evidence" value="ECO:0007669"/>
    <property type="project" value="InterPro"/>
</dbReference>
<dbReference type="InterPro" id="IPR036291">
    <property type="entry name" value="NAD(P)-bd_dom_sf"/>
</dbReference>
<protein>
    <submittedName>
        <fullName evidence="5">Malate dehydrogenase</fullName>
    </submittedName>
</protein>
<dbReference type="SMART" id="SM01274">
    <property type="entry name" value="malic"/>
    <property type="match status" value="1"/>
</dbReference>
<dbReference type="PIRSF" id="PIRSF000106">
    <property type="entry name" value="ME"/>
    <property type="match status" value="1"/>
</dbReference>
<evidence type="ECO:0000256" key="1">
    <source>
        <dbReference type="ARBA" id="ARBA00008785"/>
    </source>
</evidence>
<feature type="domain" description="Malic enzyme NAD-binding" evidence="3">
    <location>
        <begin position="169"/>
        <end position="398"/>
    </location>
</feature>
<dbReference type="SUPFAM" id="SSF53223">
    <property type="entry name" value="Aminoacid dehydrogenase-like, N-terminal domain"/>
    <property type="match status" value="1"/>
</dbReference>
<dbReference type="InterPro" id="IPR012302">
    <property type="entry name" value="Malic_NAD-bd"/>
</dbReference>
<dbReference type="Gene3D" id="3.40.50.720">
    <property type="entry name" value="NAD(P)-binding Rossmann-like Domain"/>
    <property type="match status" value="1"/>
</dbReference>
<reference evidence="5 6" key="1">
    <citation type="journal article" date="2016" name="Sci. Rep.">
        <title>Metabolic traits of an uncultured archaeal lineage -MSBL1- from brine pools of the Red Sea.</title>
        <authorList>
            <person name="Mwirichia R."/>
            <person name="Alam I."/>
            <person name="Rashid M."/>
            <person name="Vinu M."/>
            <person name="Ba-Alawi W."/>
            <person name="Anthony Kamau A."/>
            <person name="Kamanda Ngugi D."/>
            <person name="Goker M."/>
            <person name="Klenk H.P."/>
            <person name="Bajic V."/>
            <person name="Stingl U."/>
        </authorList>
    </citation>
    <scope>NUCLEOTIDE SEQUENCE [LARGE SCALE GENOMIC DNA]</scope>
    <source>
        <strain evidence="5">SCGC-AAA382A13</strain>
    </source>
</reference>
<dbReference type="SUPFAM" id="SSF51735">
    <property type="entry name" value="NAD(P)-binding Rossmann-fold domains"/>
    <property type="match status" value="1"/>
</dbReference>
<dbReference type="InterPro" id="IPR051674">
    <property type="entry name" value="Malate_Decarboxylase"/>
</dbReference>
<dbReference type="InterPro" id="IPR001891">
    <property type="entry name" value="Malic_OxRdtase"/>
</dbReference>
<dbReference type="AlphaFoldDB" id="A0A133VFW2"/>
<evidence type="ECO:0000313" key="6">
    <source>
        <dbReference type="Proteomes" id="UP000070311"/>
    </source>
</evidence>
<gene>
    <name evidence="5" type="ORF">AKJ50_01235</name>
</gene>
<dbReference type="InterPro" id="IPR037062">
    <property type="entry name" value="Malic_N_dom_sf"/>
</dbReference>
<dbReference type="InterPro" id="IPR046346">
    <property type="entry name" value="Aminoacid_DH-like_N_sf"/>
</dbReference>
<comment type="similarity">
    <text evidence="1">Belongs to the malic enzymes family.</text>
</comment>
<dbReference type="Proteomes" id="UP000070311">
    <property type="component" value="Unassembled WGS sequence"/>
</dbReference>
<dbReference type="Gene3D" id="3.40.50.10380">
    <property type="entry name" value="Malic enzyme, N-terminal domain"/>
    <property type="match status" value="1"/>
</dbReference>
<dbReference type="Pfam" id="PF03949">
    <property type="entry name" value="Malic_M"/>
    <property type="match status" value="1"/>
</dbReference>
<dbReference type="PANTHER" id="PTHR43237:SF4">
    <property type="entry name" value="NADP-DEPENDENT MALIC ENZYME"/>
    <property type="match status" value="1"/>
</dbReference>
<feature type="domain" description="Malic enzyme N-terminal" evidence="4">
    <location>
        <begin position="21"/>
        <end position="157"/>
    </location>
</feature>
<keyword evidence="6" id="KW-1185">Reference proteome</keyword>
<dbReference type="Pfam" id="PF00390">
    <property type="entry name" value="malic"/>
    <property type="match status" value="1"/>
</dbReference>
<dbReference type="PATRIC" id="fig|1698279.3.peg.105"/>
<evidence type="ECO:0000256" key="2">
    <source>
        <dbReference type="ARBA" id="ARBA00023002"/>
    </source>
</evidence>
<proteinExistence type="inferred from homology"/>
<dbReference type="GO" id="GO:0051287">
    <property type="term" value="F:NAD binding"/>
    <property type="evidence" value="ECO:0007669"/>
    <property type="project" value="InterPro"/>
</dbReference>
<dbReference type="GO" id="GO:0016616">
    <property type="term" value="F:oxidoreductase activity, acting on the CH-OH group of donors, NAD or NADP as acceptor"/>
    <property type="evidence" value="ECO:0007669"/>
    <property type="project" value="InterPro"/>
</dbReference>
<name>A0A133VFW2_9EURY</name>
<evidence type="ECO:0000313" key="5">
    <source>
        <dbReference type="EMBL" id="KXB05323.1"/>
    </source>
</evidence>
<evidence type="ECO:0000259" key="3">
    <source>
        <dbReference type="SMART" id="SM00919"/>
    </source>
</evidence>
<comment type="caution">
    <text evidence="5">The sequence shown here is derived from an EMBL/GenBank/DDBJ whole genome shotgun (WGS) entry which is preliminary data.</text>
</comment>
<evidence type="ECO:0000259" key="4">
    <source>
        <dbReference type="SMART" id="SM01274"/>
    </source>
</evidence>
<sequence length="442" mass="48185">MLSEKEPNATEVSNKYHKYYKGKFAIQSKVPVREEKADYDFSIWYTPGVAEPCKQIDKDKQNVYEYTNKGNMVAVVSDGTRILGLGSLGPEAAMPVMEGKSLLFKYLGNIDAVPVCIDTKDEDEIVDFVEKLQPTFGGINLEDIEKPKCFKVLEKLRESLDIPVWHDDQQGTALVSLAGLFGGLKFVGKKPEEIKLVIGGAGAAGINNAKYAITGGVKPENVKIVDSKGIISTSRDDIEEGTYKHEWAKRTNPENIEGDMKDALNGADACISATVPGPGIITKEMVSGMADDSILFAEANPVPEILPEDAKEAGVRIVGTGRSDYPNQVNNSLGFPAVFRGALEVHATGITDEMCGTAAYAIAERAEEIGLREDFVIPSMNDKEMYVKEALAVAKKAMEQGIARKKVGEKELEERIRTKLDSAKNATQLLMQEGIIPDFPSD</sequence>
<dbReference type="SMART" id="SM00919">
    <property type="entry name" value="Malic_M"/>
    <property type="match status" value="1"/>
</dbReference>
<dbReference type="CDD" id="cd05311">
    <property type="entry name" value="NAD_bind_2_malic_enz"/>
    <property type="match status" value="1"/>
</dbReference>
<dbReference type="PANTHER" id="PTHR43237">
    <property type="entry name" value="NADP-DEPENDENT MALIC ENZYME"/>
    <property type="match status" value="1"/>
</dbReference>
<organism evidence="5 6">
    <name type="scientific">candidate division MSBL1 archaeon SCGC-AAA382A13</name>
    <dbReference type="NCBI Taxonomy" id="1698279"/>
    <lineage>
        <taxon>Archaea</taxon>
        <taxon>Methanobacteriati</taxon>
        <taxon>Methanobacteriota</taxon>
        <taxon>candidate division MSBL1</taxon>
    </lineage>
</organism>
<dbReference type="EMBL" id="LHYD01000019">
    <property type="protein sequence ID" value="KXB05323.1"/>
    <property type="molecule type" value="Genomic_DNA"/>
</dbReference>